<dbReference type="EMBL" id="FOEF01000001">
    <property type="protein sequence ID" value="SEO43542.1"/>
    <property type="molecule type" value="Genomic_DNA"/>
</dbReference>
<evidence type="ECO:0000256" key="2">
    <source>
        <dbReference type="ARBA" id="ARBA00023125"/>
    </source>
</evidence>
<keyword evidence="3" id="KW-0804">Transcription</keyword>
<dbReference type="Gene3D" id="1.10.10.10">
    <property type="entry name" value="Winged helix-like DNA-binding domain superfamily/Winged helix DNA-binding domain"/>
    <property type="match status" value="1"/>
</dbReference>
<keyword evidence="1" id="KW-0805">Transcription regulation</keyword>
<evidence type="ECO:0000259" key="4">
    <source>
        <dbReference type="PROSITE" id="PS50043"/>
    </source>
</evidence>
<dbReference type="SMART" id="SM00421">
    <property type="entry name" value="HTH_LUXR"/>
    <property type="match status" value="1"/>
</dbReference>
<dbReference type="CDD" id="cd06170">
    <property type="entry name" value="LuxR_C_like"/>
    <property type="match status" value="1"/>
</dbReference>
<protein>
    <submittedName>
        <fullName evidence="5">Regulatory protein, luxR family</fullName>
    </submittedName>
</protein>
<dbReference type="Pfam" id="PF00196">
    <property type="entry name" value="GerE"/>
    <property type="match status" value="1"/>
</dbReference>
<evidence type="ECO:0000313" key="6">
    <source>
        <dbReference type="Proteomes" id="UP000198582"/>
    </source>
</evidence>
<dbReference type="GO" id="GO:0006355">
    <property type="term" value="P:regulation of DNA-templated transcription"/>
    <property type="evidence" value="ECO:0007669"/>
    <property type="project" value="InterPro"/>
</dbReference>
<keyword evidence="6" id="KW-1185">Reference proteome</keyword>
<dbReference type="SUPFAM" id="SSF46894">
    <property type="entry name" value="C-terminal effector domain of the bipartite response regulators"/>
    <property type="match status" value="1"/>
</dbReference>
<dbReference type="GO" id="GO:0003677">
    <property type="term" value="F:DNA binding"/>
    <property type="evidence" value="ECO:0007669"/>
    <property type="project" value="UniProtKB-KW"/>
</dbReference>
<dbReference type="InterPro" id="IPR036388">
    <property type="entry name" value="WH-like_DNA-bd_sf"/>
</dbReference>
<accession>A0A1H8PNI0</accession>
<sequence>MEDVLVAVHALDPLTGAGLVACLSGRQGMVVGRGETRKRADVIVAAFDELDPAAVAELEAALGNATKPVVLLMDPAEEVELPSTLEPSVVAVLPRAAVVDDRLPRCVRAAAVDTAGLRLLAQERKTRHDGAVKTRKHVLSQREVAVIRLMAEGCDTNEIARRMRYADHTVKNIIYSLTHRLGLRNRSHAVAYALRAGII</sequence>
<dbReference type="RefSeq" id="WP_143086088.1">
    <property type="nucleotide sequence ID" value="NZ_FOEF01000001.1"/>
</dbReference>
<dbReference type="PANTHER" id="PTHR44688:SF16">
    <property type="entry name" value="DNA-BINDING TRANSCRIPTIONAL ACTIVATOR DEVR_DOSR"/>
    <property type="match status" value="1"/>
</dbReference>
<dbReference type="PROSITE" id="PS00622">
    <property type="entry name" value="HTH_LUXR_1"/>
    <property type="match status" value="1"/>
</dbReference>
<dbReference type="AlphaFoldDB" id="A0A1H8PNI0"/>
<proteinExistence type="predicted"/>
<feature type="domain" description="HTH luxR-type" evidence="4">
    <location>
        <begin position="132"/>
        <end position="197"/>
    </location>
</feature>
<keyword evidence="2" id="KW-0238">DNA-binding</keyword>
<evidence type="ECO:0000256" key="3">
    <source>
        <dbReference type="ARBA" id="ARBA00023163"/>
    </source>
</evidence>
<dbReference type="Proteomes" id="UP000198582">
    <property type="component" value="Unassembled WGS sequence"/>
</dbReference>
<dbReference type="PROSITE" id="PS50043">
    <property type="entry name" value="HTH_LUXR_2"/>
    <property type="match status" value="1"/>
</dbReference>
<dbReference type="InterPro" id="IPR016032">
    <property type="entry name" value="Sig_transdc_resp-reg_C-effctor"/>
</dbReference>
<gene>
    <name evidence="5" type="ORF">SAMN04489732_10110</name>
</gene>
<evidence type="ECO:0000313" key="5">
    <source>
        <dbReference type="EMBL" id="SEO43542.1"/>
    </source>
</evidence>
<dbReference type="OrthoDB" id="4309410at2"/>
<dbReference type="PRINTS" id="PR00038">
    <property type="entry name" value="HTHLUXR"/>
</dbReference>
<dbReference type="InterPro" id="IPR000792">
    <property type="entry name" value="Tscrpt_reg_LuxR_C"/>
</dbReference>
<reference evidence="5 6" key="1">
    <citation type="submission" date="2016-10" db="EMBL/GenBank/DDBJ databases">
        <authorList>
            <person name="de Groot N.N."/>
        </authorList>
    </citation>
    <scope>NUCLEOTIDE SEQUENCE [LARGE SCALE GENOMIC DNA]</scope>
    <source>
        <strain evidence="5 6">DSM 44993</strain>
    </source>
</reference>
<organism evidence="5 6">
    <name type="scientific">Amycolatopsis saalfeldensis</name>
    <dbReference type="NCBI Taxonomy" id="394193"/>
    <lineage>
        <taxon>Bacteria</taxon>
        <taxon>Bacillati</taxon>
        <taxon>Actinomycetota</taxon>
        <taxon>Actinomycetes</taxon>
        <taxon>Pseudonocardiales</taxon>
        <taxon>Pseudonocardiaceae</taxon>
        <taxon>Amycolatopsis</taxon>
    </lineage>
</organism>
<dbReference type="STRING" id="394193.SAMN04489732_10110"/>
<evidence type="ECO:0000256" key="1">
    <source>
        <dbReference type="ARBA" id="ARBA00023015"/>
    </source>
</evidence>
<dbReference type="PANTHER" id="PTHR44688">
    <property type="entry name" value="DNA-BINDING TRANSCRIPTIONAL ACTIVATOR DEVR_DOSR"/>
    <property type="match status" value="1"/>
</dbReference>
<name>A0A1H8PNI0_9PSEU</name>